<protein>
    <submittedName>
        <fullName evidence="1">Uncharacterized protein</fullName>
    </submittedName>
</protein>
<dbReference type="EMBL" id="CAKLBY020000189">
    <property type="protein sequence ID" value="CAK7932356.1"/>
    <property type="molecule type" value="Genomic_DNA"/>
</dbReference>
<dbReference type="AlphaFoldDB" id="A0AAV1UCN8"/>
<sequence>MPPRQQEQVMNDVVDFQSTQEMGIVREVARRMVMAA</sequence>
<gene>
    <name evidence="1" type="ORF">PM001_LOCUS17506</name>
</gene>
<name>A0AAV1UCN8_9STRA</name>
<comment type="caution">
    <text evidence="1">The sequence shown here is derived from an EMBL/GenBank/DDBJ whole genome shotgun (WGS) entry which is preliminary data.</text>
</comment>
<accession>A0AAV1UCN8</accession>
<proteinExistence type="predicted"/>
<evidence type="ECO:0000313" key="1">
    <source>
        <dbReference type="EMBL" id="CAK7932356.1"/>
    </source>
</evidence>
<reference evidence="1" key="1">
    <citation type="submission" date="2024-01" db="EMBL/GenBank/DDBJ databases">
        <authorList>
            <person name="Webb A."/>
        </authorList>
    </citation>
    <scope>NUCLEOTIDE SEQUENCE</scope>
    <source>
        <strain evidence="1">Pm1</strain>
    </source>
</reference>
<organism evidence="1 2">
    <name type="scientific">Peronospora matthiolae</name>
    <dbReference type="NCBI Taxonomy" id="2874970"/>
    <lineage>
        <taxon>Eukaryota</taxon>
        <taxon>Sar</taxon>
        <taxon>Stramenopiles</taxon>
        <taxon>Oomycota</taxon>
        <taxon>Peronosporomycetes</taxon>
        <taxon>Peronosporales</taxon>
        <taxon>Peronosporaceae</taxon>
        <taxon>Peronospora</taxon>
    </lineage>
</organism>
<dbReference type="Proteomes" id="UP001162060">
    <property type="component" value="Unassembled WGS sequence"/>
</dbReference>
<evidence type="ECO:0000313" key="2">
    <source>
        <dbReference type="Proteomes" id="UP001162060"/>
    </source>
</evidence>